<dbReference type="PANTHER" id="PTHR36205">
    <property type="entry name" value="CHROMOSOME 19, WHOLE GENOME SHOTGUN SEQUENCE"/>
    <property type="match status" value="1"/>
</dbReference>
<keyword evidence="2" id="KW-1133">Transmembrane helix</keyword>
<gene>
    <name evidence="3" type="ORF">B0A55_07541</name>
</gene>
<evidence type="ECO:0000256" key="1">
    <source>
        <dbReference type="SAM" id="MobiDB-lite"/>
    </source>
</evidence>
<keyword evidence="2" id="KW-0472">Membrane</keyword>
<evidence type="ECO:0000256" key="2">
    <source>
        <dbReference type="SAM" id="Phobius"/>
    </source>
</evidence>
<organism evidence="3 4">
    <name type="scientific">Friedmanniomyces simplex</name>
    <dbReference type="NCBI Taxonomy" id="329884"/>
    <lineage>
        <taxon>Eukaryota</taxon>
        <taxon>Fungi</taxon>
        <taxon>Dikarya</taxon>
        <taxon>Ascomycota</taxon>
        <taxon>Pezizomycotina</taxon>
        <taxon>Dothideomycetes</taxon>
        <taxon>Dothideomycetidae</taxon>
        <taxon>Mycosphaerellales</taxon>
        <taxon>Teratosphaeriaceae</taxon>
        <taxon>Friedmanniomyces</taxon>
    </lineage>
</organism>
<feature type="non-terminal residue" evidence="3">
    <location>
        <position position="337"/>
    </location>
</feature>
<dbReference type="STRING" id="329884.A0A4U0X8P7"/>
<protein>
    <submittedName>
        <fullName evidence="3">Uncharacterized protein</fullName>
    </submittedName>
</protein>
<dbReference type="Proteomes" id="UP000309340">
    <property type="component" value="Unassembled WGS sequence"/>
</dbReference>
<sequence>MFPAGRYRSLSGSLIDPEKRRSSIDSSDDEAPALISSSQPMLGQPGASTKPSFAYHLPRRRFSRYFTLAISCGLLIFILYLVRSSWTSETEIKLGLKKPPPPPPAWEQFPFLKRYHGGIRTLVSREGNKPEYPASDDEEELRVLQEAAMARKKTEDVVKAEDGGFQKRDGEARSFLSKSERFMPTSRFGTDDYEPAVKCYLENKTKLEVPGLLAYKGVTEGFPDPIMGSYELLGLRNDVCFERYGRLAPYGYGYSRKFGGSGAGMDGEKEGSEQVWADQLEIDYRTVSWAQAQEECAQANAHRFQEPPKQLNNFFTSMGTGGPLRELPNNEPNLTAL</sequence>
<keyword evidence="4" id="KW-1185">Reference proteome</keyword>
<comment type="caution">
    <text evidence="3">The sequence shown here is derived from an EMBL/GenBank/DDBJ whole genome shotgun (WGS) entry which is preliminary data.</text>
</comment>
<feature type="transmembrane region" description="Helical" evidence="2">
    <location>
        <begin position="65"/>
        <end position="82"/>
    </location>
</feature>
<accession>A0A4U0X8P7</accession>
<dbReference type="OrthoDB" id="3353407at2759"/>
<dbReference type="PANTHER" id="PTHR36205:SF1">
    <property type="entry name" value="MAJOR FACILITATOR SUPERFAMILY TRANSPORTER"/>
    <property type="match status" value="1"/>
</dbReference>
<evidence type="ECO:0000313" key="4">
    <source>
        <dbReference type="Proteomes" id="UP000309340"/>
    </source>
</evidence>
<dbReference type="AlphaFoldDB" id="A0A4U0X8P7"/>
<keyword evidence="2" id="KW-0812">Transmembrane</keyword>
<reference evidence="3 4" key="1">
    <citation type="submission" date="2017-03" db="EMBL/GenBank/DDBJ databases">
        <title>Genomes of endolithic fungi from Antarctica.</title>
        <authorList>
            <person name="Coleine C."/>
            <person name="Masonjones S."/>
            <person name="Stajich J.E."/>
        </authorList>
    </citation>
    <scope>NUCLEOTIDE SEQUENCE [LARGE SCALE GENOMIC DNA]</scope>
    <source>
        <strain evidence="3 4">CCFEE 5184</strain>
    </source>
</reference>
<dbReference type="InterPro" id="IPR021822">
    <property type="entry name" value="DUF3405"/>
</dbReference>
<feature type="compositionally biased region" description="Polar residues" evidence="1">
    <location>
        <begin position="35"/>
        <end position="48"/>
    </location>
</feature>
<feature type="region of interest" description="Disordered" evidence="1">
    <location>
        <begin position="16"/>
        <end position="48"/>
    </location>
</feature>
<dbReference type="Pfam" id="PF11885">
    <property type="entry name" value="DUF3405"/>
    <property type="match status" value="1"/>
</dbReference>
<dbReference type="EMBL" id="NAJQ01000286">
    <property type="protein sequence ID" value="TKA72950.1"/>
    <property type="molecule type" value="Genomic_DNA"/>
</dbReference>
<evidence type="ECO:0000313" key="3">
    <source>
        <dbReference type="EMBL" id="TKA72950.1"/>
    </source>
</evidence>
<name>A0A4U0X8P7_9PEZI</name>
<proteinExistence type="predicted"/>